<comment type="caution">
    <text evidence="1">The sequence shown here is derived from an EMBL/GenBank/DDBJ whole genome shotgun (WGS) entry which is preliminary data.</text>
</comment>
<sequence>MVQEYGAVLSALRGWGNVRPTEGGWLARCPVHDDRQGSLLVLAAGDGRVELDCLGGDCDPQDVAAALRLGPENVVVAPPAFEDGPGWLWPGYVPEAGVTVIDGEDGTSALVVALDVAARIAQGGTLPDGQQHQQARGVLALASPQNAQRMTELLAVSGPGADRIEVAEVLGGRGGQRGLRLPSDADRLEQLLRERAPDLVVLDLMSLCPYRMPVGRALRALADVAARLGTAVIAVREASKRSGWMAAHRAQEAARPSMAAAVHLVVAGADGALALVPVHTSHWTVMGGLQFQAPGHRPVVWSSRFPHGSGQALAWADVRRRRPASTNARDLLCSLLSAGPVPTRDVLAAAVAAGLAPRTVQRARQQLGVVASKTARGWVLSLPEQGPSGGGALVEGQ</sequence>
<evidence type="ECO:0000313" key="2">
    <source>
        <dbReference type="Proteomes" id="UP000267408"/>
    </source>
</evidence>
<organism evidence="1 2">
    <name type="scientific">Kitasatospora cineracea</name>
    <dbReference type="NCBI Taxonomy" id="88074"/>
    <lineage>
        <taxon>Bacteria</taxon>
        <taxon>Bacillati</taxon>
        <taxon>Actinomycetota</taxon>
        <taxon>Actinomycetes</taxon>
        <taxon>Kitasatosporales</taxon>
        <taxon>Streptomycetaceae</taxon>
        <taxon>Kitasatospora</taxon>
    </lineage>
</organism>
<dbReference type="Gene3D" id="3.40.50.300">
    <property type="entry name" value="P-loop containing nucleotide triphosphate hydrolases"/>
    <property type="match status" value="1"/>
</dbReference>
<dbReference type="EMBL" id="RJVJ01000001">
    <property type="protein sequence ID" value="ROR42984.1"/>
    <property type="molecule type" value="Genomic_DNA"/>
</dbReference>
<dbReference type="Pfam" id="PF13481">
    <property type="entry name" value="AAA_25"/>
    <property type="match status" value="1"/>
</dbReference>
<dbReference type="AlphaFoldDB" id="A0A8G1UK04"/>
<dbReference type="InterPro" id="IPR027417">
    <property type="entry name" value="P-loop_NTPase"/>
</dbReference>
<proteinExistence type="predicted"/>
<dbReference type="Proteomes" id="UP000267408">
    <property type="component" value="Unassembled WGS sequence"/>
</dbReference>
<evidence type="ECO:0000313" key="1">
    <source>
        <dbReference type="EMBL" id="ROR42984.1"/>
    </source>
</evidence>
<name>A0A8G1UK04_9ACTN</name>
<protein>
    <submittedName>
        <fullName evidence="1">AAA domain-containing protein</fullName>
    </submittedName>
</protein>
<gene>
    <name evidence="1" type="ORF">EDD39_1119</name>
</gene>
<accession>A0A8G1UK04</accession>
<reference evidence="1 2" key="1">
    <citation type="submission" date="2018-11" db="EMBL/GenBank/DDBJ databases">
        <title>Sequencing the genomes of 1000 actinobacteria strains.</title>
        <authorList>
            <person name="Klenk H.-P."/>
        </authorList>
    </citation>
    <scope>NUCLEOTIDE SEQUENCE [LARGE SCALE GENOMIC DNA]</scope>
    <source>
        <strain evidence="1 2">DSM 44780</strain>
    </source>
</reference>
<dbReference type="OrthoDB" id="9763644at2"/>
<dbReference type="RefSeq" id="WP_100837035.1">
    <property type="nucleotide sequence ID" value="NZ_RJVJ01000001.1"/>
</dbReference>